<dbReference type="Proteomes" id="UP000433101">
    <property type="component" value="Unassembled WGS sequence"/>
</dbReference>
<keyword evidence="1" id="KW-0436">Ligase</keyword>
<dbReference type="GO" id="GO:0016874">
    <property type="term" value="F:ligase activity"/>
    <property type="evidence" value="ECO:0007669"/>
    <property type="project" value="UniProtKB-KW"/>
</dbReference>
<protein>
    <submittedName>
        <fullName evidence="6">ATP-grasp domain-containing protein</fullName>
    </submittedName>
</protein>
<keyword evidence="3 4" id="KW-0067">ATP-binding</keyword>
<dbReference type="Gene3D" id="3.30.470.20">
    <property type="entry name" value="ATP-grasp fold, B domain"/>
    <property type="match status" value="1"/>
</dbReference>
<keyword evidence="7" id="KW-1185">Reference proteome</keyword>
<evidence type="ECO:0000256" key="4">
    <source>
        <dbReference type="PROSITE-ProRule" id="PRU00409"/>
    </source>
</evidence>
<dbReference type="InterPro" id="IPR052032">
    <property type="entry name" value="ATP-dep_AA_Ligase"/>
</dbReference>
<dbReference type="Gene3D" id="3.30.1490.20">
    <property type="entry name" value="ATP-grasp fold, A domain"/>
    <property type="match status" value="1"/>
</dbReference>
<sequence length="320" mass="34791">MAVTLLLSSAGRRVGLLECFRASARTANIDIRILACDMEPGLSPACRLADKAFAVPRCGDPAFVECMLEICARHDVDLIVPTIDPELSVYSRNIGRFAECGTRIHVSPQSVVDVVRDKLLTAETLDAAGVPVPETHTLAYGRENAEKLAWPLFLKPSGGSASRGIRIVRGPGDLPDEPDEPMILQQLLEGPEYTVNIFIDDGGKLRCAVPHRRLSVRAGEVEKGITERAPVFRDLALGVSRALPNARGVLCFQVILDKVAGPRVFEINARFGGGYPLAHHAGAHFTTWLLEELTGRRSSANDDWRSGALMLRYDAAVFEG</sequence>
<dbReference type="InterPro" id="IPR003806">
    <property type="entry name" value="ATP-grasp_PylC-type"/>
</dbReference>
<dbReference type="PANTHER" id="PTHR43585">
    <property type="entry name" value="FUMIPYRROLE BIOSYNTHESIS PROTEIN C"/>
    <property type="match status" value="1"/>
</dbReference>
<dbReference type="EMBL" id="WUMV01000010">
    <property type="protein sequence ID" value="MXN67433.1"/>
    <property type="molecule type" value="Genomic_DNA"/>
</dbReference>
<dbReference type="Gene3D" id="3.40.50.20">
    <property type="match status" value="1"/>
</dbReference>
<dbReference type="GO" id="GO:0005524">
    <property type="term" value="F:ATP binding"/>
    <property type="evidence" value="ECO:0007669"/>
    <property type="project" value="UniProtKB-UniRule"/>
</dbReference>
<evidence type="ECO:0000256" key="2">
    <source>
        <dbReference type="ARBA" id="ARBA00022741"/>
    </source>
</evidence>
<dbReference type="InterPro" id="IPR048764">
    <property type="entry name" value="PylC_N"/>
</dbReference>
<accession>A0A7X3LYI2</accession>
<proteinExistence type="predicted"/>
<evidence type="ECO:0000313" key="6">
    <source>
        <dbReference type="EMBL" id="MXN67433.1"/>
    </source>
</evidence>
<dbReference type="Pfam" id="PF21360">
    <property type="entry name" value="PylC-like_N"/>
    <property type="match status" value="1"/>
</dbReference>
<dbReference type="Pfam" id="PF02655">
    <property type="entry name" value="ATP-grasp_3"/>
    <property type="match status" value="1"/>
</dbReference>
<dbReference type="GO" id="GO:0046872">
    <property type="term" value="F:metal ion binding"/>
    <property type="evidence" value="ECO:0007669"/>
    <property type="project" value="InterPro"/>
</dbReference>
<evidence type="ECO:0000256" key="3">
    <source>
        <dbReference type="ARBA" id="ARBA00022840"/>
    </source>
</evidence>
<dbReference type="PANTHER" id="PTHR43585:SF2">
    <property type="entry name" value="ATP-GRASP ENZYME FSQD"/>
    <property type="match status" value="1"/>
</dbReference>
<dbReference type="RefSeq" id="WP_160777668.1">
    <property type="nucleotide sequence ID" value="NZ_WUMV01000010.1"/>
</dbReference>
<name>A0A7X3LYI2_9HYPH</name>
<dbReference type="AlphaFoldDB" id="A0A7X3LYI2"/>
<dbReference type="SUPFAM" id="SSF56059">
    <property type="entry name" value="Glutathione synthetase ATP-binding domain-like"/>
    <property type="match status" value="1"/>
</dbReference>
<comment type="caution">
    <text evidence="6">The sequence shown here is derived from an EMBL/GenBank/DDBJ whole genome shotgun (WGS) entry which is preliminary data.</text>
</comment>
<dbReference type="PROSITE" id="PS50975">
    <property type="entry name" value="ATP_GRASP"/>
    <property type="match status" value="1"/>
</dbReference>
<gene>
    <name evidence="6" type="ORF">GR183_21205</name>
</gene>
<dbReference type="InterPro" id="IPR011761">
    <property type="entry name" value="ATP-grasp"/>
</dbReference>
<evidence type="ECO:0000313" key="7">
    <source>
        <dbReference type="Proteomes" id="UP000433101"/>
    </source>
</evidence>
<keyword evidence="2 4" id="KW-0547">Nucleotide-binding</keyword>
<feature type="domain" description="ATP-grasp" evidence="5">
    <location>
        <begin position="122"/>
        <end position="294"/>
    </location>
</feature>
<organism evidence="6 7">
    <name type="scientific">Stappia sediminis</name>
    <dbReference type="NCBI Taxonomy" id="2692190"/>
    <lineage>
        <taxon>Bacteria</taxon>
        <taxon>Pseudomonadati</taxon>
        <taxon>Pseudomonadota</taxon>
        <taxon>Alphaproteobacteria</taxon>
        <taxon>Hyphomicrobiales</taxon>
        <taxon>Stappiaceae</taxon>
        <taxon>Stappia</taxon>
    </lineage>
</organism>
<reference evidence="6 7" key="1">
    <citation type="submission" date="2019-12" db="EMBL/GenBank/DDBJ databases">
        <authorList>
            <person name="Li M."/>
        </authorList>
    </citation>
    <scope>NUCLEOTIDE SEQUENCE [LARGE SCALE GENOMIC DNA]</scope>
    <source>
        <strain evidence="6 7">GBMRC 2046</strain>
    </source>
</reference>
<evidence type="ECO:0000256" key="1">
    <source>
        <dbReference type="ARBA" id="ARBA00022598"/>
    </source>
</evidence>
<dbReference type="InterPro" id="IPR013815">
    <property type="entry name" value="ATP_grasp_subdomain_1"/>
</dbReference>
<evidence type="ECO:0000259" key="5">
    <source>
        <dbReference type="PROSITE" id="PS50975"/>
    </source>
</evidence>